<accession>A0ABU6HED1</accession>
<gene>
    <name evidence="3" type="ORF">VK792_04180</name>
</gene>
<dbReference type="InterPro" id="IPR017284">
    <property type="entry name" value="Tautomerase_PptA"/>
</dbReference>
<reference evidence="3 4" key="1">
    <citation type="submission" date="2024-01" db="EMBL/GenBank/DDBJ databases">
        <title>Mesobacterium rodlantinim sp. nov., isolated from shallow sea hydrothermal systems off Kueishantao Island.</title>
        <authorList>
            <person name="Su Z."/>
            <person name="Tang K."/>
        </authorList>
    </citation>
    <scope>NUCLEOTIDE SEQUENCE [LARGE SCALE GENOMIC DNA]</scope>
    <source>
        <strain evidence="3 4">TK19101</strain>
    </source>
</reference>
<sequence length="75" mass="8605">MPHVIVKIWPGKSEEQKQALAAAINQNLTEMLGYRDASVSIAIEEIDSADWREKVYLPDIENRPEQLYKKPGYSM</sequence>
<protein>
    <submittedName>
        <fullName evidence="3">Tautomerase family protein</fullName>
    </submittedName>
</protein>
<feature type="domain" description="4-oxalocrotonate tautomerase-like" evidence="2">
    <location>
        <begin position="2"/>
        <end position="51"/>
    </location>
</feature>
<dbReference type="PIRSF" id="PIRSF037799">
    <property type="entry name" value="Tautomer_YdcE_prd"/>
    <property type="match status" value="1"/>
</dbReference>
<comment type="caution">
    <text evidence="3">The sequence shown here is derived from an EMBL/GenBank/DDBJ whole genome shotgun (WGS) entry which is preliminary data.</text>
</comment>
<dbReference type="Pfam" id="PF01361">
    <property type="entry name" value="Tautomerase"/>
    <property type="match status" value="1"/>
</dbReference>
<keyword evidence="1" id="KW-0413">Isomerase</keyword>
<dbReference type="InterPro" id="IPR014347">
    <property type="entry name" value="Tautomerase/MIF_sf"/>
</dbReference>
<proteinExistence type="predicted"/>
<evidence type="ECO:0000259" key="2">
    <source>
        <dbReference type="Pfam" id="PF01361"/>
    </source>
</evidence>
<dbReference type="Proteomes" id="UP001348149">
    <property type="component" value="Unassembled WGS sequence"/>
</dbReference>
<organism evidence="3 4">
    <name type="scientific">Mesobacterium hydrothermale</name>
    <dbReference type="NCBI Taxonomy" id="3111907"/>
    <lineage>
        <taxon>Bacteria</taxon>
        <taxon>Pseudomonadati</taxon>
        <taxon>Pseudomonadota</taxon>
        <taxon>Alphaproteobacteria</taxon>
        <taxon>Rhodobacterales</taxon>
        <taxon>Roseobacteraceae</taxon>
        <taxon>Mesobacterium</taxon>
    </lineage>
</organism>
<evidence type="ECO:0000313" key="4">
    <source>
        <dbReference type="Proteomes" id="UP001348149"/>
    </source>
</evidence>
<dbReference type="SUPFAM" id="SSF55331">
    <property type="entry name" value="Tautomerase/MIF"/>
    <property type="match status" value="1"/>
</dbReference>
<name>A0ABU6HED1_9RHOB</name>
<evidence type="ECO:0000313" key="3">
    <source>
        <dbReference type="EMBL" id="MEC3860472.1"/>
    </source>
</evidence>
<dbReference type="EMBL" id="JAYLLH010000004">
    <property type="protein sequence ID" value="MEC3860472.1"/>
    <property type="molecule type" value="Genomic_DNA"/>
</dbReference>
<dbReference type="Gene3D" id="3.30.429.10">
    <property type="entry name" value="Macrophage Migration Inhibitory Factor"/>
    <property type="match status" value="1"/>
</dbReference>
<dbReference type="InterPro" id="IPR004370">
    <property type="entry name" value="4-OT-like_dom"/>
</dbReference>
<evidence type="ECO:0000256" key="1">
    <source>
        <dbReference type="ARBA" id="ARBA00023235"/>
    </source>
</evidence>
<dbReference type="RefSeq" id="WP_326296098.1">
    <property type="nucleotide sequence ID" value="NZ_JAYLLH010000004.1"/>
</dbReference>
<keyword evidence="4" id="KW-1185">Reference proteome</keyword>